<evidence type="ECO:0000256" key="4">
    <source>
        <dbReference type="ARBA" id="ARBA00023136"/>
    </source>
</evidence>
<evidence type="ECO:0000256" key="3">
    <source>
        <dbReference type="ARBA" id="ARBA00022989"/>
    </source>
</evidence>
<comment type="caution">
    <text evidence="7">The sequence shown here is derived from an EMBL/GenBank/DDBJ whole genome shotgun (WGS) entry which is preliminary data.</text>
</comment>
<protein>
    <recommendedName>
        <fullName evidence="9">Metalloprotease</fullName>
    </recommendedName>
</protein>
<accession>A0A2S6GC80</accession>
<dbReference type="GO" id="GO:0016020">
    <property type="term" value="C:membrane"/>
    <property type="evidence" value="ECO:0007669"/>
    <property type="project" value="UniProtKB-SubCell"/>
</dbReference>
<dbReference type="Pfam" id="PF04228">
    <property type="entry name" value="Zn_peptidase"/>
    <property type="match status" value="1"/>
</dbReference>
<dbReference type="RefSeq" id="WP_104483268.1">
    <property type="nucleotide sequence ID" value="NZ_CP154825.1"/>
</dbReference>
<dbReference type="PANTHER" id="PTHR30168:SF0">
    <property type="entry name" value="INNER MEMBRANE PROTEIN"/>
    <property type="match status" value="1"/>
</dbReference>
<dbReference type="EMBL" id="PTIX01000036">
    <property type="protein sequence ID" value="PPK62212.1"/>
    <property type="molecule type" value="Genomic_DNA"/>
</dbReference>
<keyword evidence="3 6" id="KW-1133">Transmembrane helix</keyword>
<evidence type="ECO:0000256" key="2">
    <source>
        <dbReference type="ARBA" id="ARBA00022692"/>
    </source>
</evidence>
<sequence length="309" mass="33721">MDEFGRGPYYGPMPSVPVAIVGPRPESRFRRSVVLILVLAMLVVGIFWVVLVGRMAAGMPRPVTGTPLAVGEIDRGQSAKSLVDLAANSLLKPGSKLPTTDCELPEFDTDRKDLESYYLAAIDCLNRAWRPVVLQAGNAFVPPKLDTQDSPKSDCGEGPSEEEATAFYCSEDRTIYMPRVRLIDAVSDYPELHMAVLAHEYGHHVQYLSDILYAERLLENSAPKDESLELSRRTELQANCFAGVFLAAIKDHGSISSKFADDSVAGYDGSDDTDTHGTAHNRGMWAKRGLEAGNTIACDTWSAPVAEVK</sequence>
<keyword evidence="4 6" id="KW-0472">Membrane</keyword>
<dbReference type="OrthoDB" id="7950418at2"/>
<feature type="transmembrane region" description="Helical" evidence="6">
    <location>
        <begin position="33"/>
        <end position="52"/>
    </location>
</feature>
<dbReference type="AlphaFoldDB" id="A0A2S6GC80"/>
<keyword evidence="8" id="KW-1185">Reference proteome</keyword>
<dbReference type="PANTHER" id="PTHR30168">
    <property type="entry name" value="PUTATIVE MEMBRANE PROTEIN YPFJ"/>
    <property type="match status" value="1"/>
</dbReference>
<evidence type="ECO:0000256" key="1">
    <source>
        <dbReference type="ARBA" id="ARBA00004167"/>
    </source>
</evidence>
<gene>
    <name evidence="7" type="ORF">CLV40_13623</name>
</gene>
<evidence type="ECO:0000256" key="5">
    <source>
        <dbReference type="SAM" id="MobiDB-lite"/>
    </source>
</evidence>
<proteinExistence type="predicted"/>
<evidence type="ECO:0000313" key="8">
    <source>
        <dbReference type="Proteomes" id="UP000239203"/>
    </source>
</evidence>
<dbReference type="InterPro" id="IPR007343">
    <property type="entry name" value="Uncharacterised_pept_Zn_put"/>
</dbReference>
<evidence type="ECO:0008006" key="9">
    <source>
        <dbReference type="Google" id="ProtNLM"/>
    </source>
</evidence>
<organism evidence="7 8">
    <name type="scientific">Actinokineospora auranticolor</name>
    <dbReference type="NCBI Taxonomy" id="155976"/>
    <lineage>
        <taxon>Bacteria</taxon>
        <taxon>Bacillati</taxon>
        <taxon>Actinomycetota</taxon>
        <taxon>Actinomycetes</taxon>
        <taxon>Pseudonocardiales</taxon>
        <taxon>Pseudonocardiaceae</taxon>
        <taxon>Actinokineospora</taxon>
    </lineage>
</organism>
<feature type="compositionally biased region" description="Basic and acidic residues" evidence="5">
    <location>
        <begin position="146"/>
        <end position="155"/>
    </location>
</feature>
<feature type="region of interest" description="Disordered" evidence="5">
    <location>
        <begin position="144"/>
        <end position="163"/>
    </location>
</feature>
<keyword evidence="2 6" id="KW-0812">Transmembrane</keyword>
<name>A0A2S6GC80_9PSEU</name>
<evidence type="ECO:0000256" key="6">
    <source>
        <dbReference type="SAM" id="Phobius"/>
    </source>
</evidence>
<comment type="subcellular location">
    <subcellularLocation>
        <location evidence="1">Membrane</location>
        <topology evidence="1">Single-pass membrane protein</topology>
    </subcellularLocation>
</comment>
<evidence type="ECO:0000313" key="7">
    <source>
        <dbReference type="EMBL" id="PPK62212.1"/>
    </source>
</evidence>
<reference evidence="7 8" key="1">
    <citation type="submission" date="2018-02" db="EMBL/GenBank/DDBJ databases">
        <title>Genomic Encyclopedia of Archaeal and Bacterial Type Strains, Phase II (KMG-II): from individual species to whole genera.</title>
        <authorList>
            <person name="Goeker M."/>
        </authorList>
    </citation>
    <scope>NUCLEOTIDE SEQUENCE [LARGE SCALE GENOMIC DNA]</scope>
    <source>
        <strain evidence="7 8">YU 961-1</strain>
    </source>
</reference>
<dbReference type="Proteomes" id="UP000239203">
    <property type="component" value="Unassembled WGS sequence"/>
</dbReference>